<proteinExistence type="inferred from homology"/>
<evidence type="ECO:0000256" key="8">
    <source>
        <dbReference type="SAM" id="Phobius"/>
    </source>
</evidence>
<feature type="transmembrane region" description="Helical" evidence="8">
    <location>
        <begin position="169"/>
        <end position="192"/>
    </location>
</feature>
<comment type="subcellular location">
    <subcellularLocation>
        <location evidence="1">Endomembrane system</location>
        <topology evidence="1">Multi-pass membrane protein</topology>
    </subcellularLocation>
</comment>
<dbReference type="OrthoDB" id="999962at2759"/>
<evidence type="ECO:0000256" key="5">
    <source>
        <dbReference type="ARBA" id="ARBA00022692"/>
    </source>
</evidence>
<dbReference type="GO" id="GO:0005462">
    <property type="term" value="F:UDP-N-acetylglucosamine transmembrane transporter activity"/>
    <property type="evidence" value="ECO:0007669"/>
    <property type="project" value="TreeGrafter"/>
</dbReference>
<feature type="transmembrane region" description="Helical" evidence="8">
    <location>
        <begin position="96"/>
        <end position="114"/>
    </location>
</feature>
<evidence type="ECO:0000256" key="4">
    <source>
        <dbReference type="ARBA" id="ARBA00022597"/>
    </source>
</evidence>
<evidence type="ECO:0000256" key="7">
    <source>
        <dbReference type="ARBA" id="ARBA00023136"/>
    </source>
</evidence>
<keyword evidence="5 8" id="KW-0812">Transmembrane</keyword>
<sequence length="354" mass="40345">MSAKAVRAIILTLTGCMLNNIFLEYIIQLDPGAGHLITLCQFLFIAIHGYIFTSKFGTVTPKIPLKDYVKLVVFFFTTSVMNNWAFAFNIPVPLHMIFRAGSLIANMIMGIIILKKKYTIEKYFSVFCITFGIIICTLYSSKSQPSTCTDCDPYTKKDTVQENIDYEHFFWWLIGIIILTVALLMSAGMGIFQEQLYKKHGKQNEEALYYTHLYPLPGFLMYYGSIVEHVNIASSSEMVNIPLLNMGFPILWIFLISNVVTQFLCISNVYVLTAECASLTVTLVITLRKFFSLVFSIIYFQNPFTAAHWFGTALVFIGTLMFSETHYIILDAFSSKSKESLKHKKESLKQKKSK</sequence>
<feature type="transmembrane region" description="Helical" evidence="8">
    <location>
        <begin position="279"/>
        <end position="300"/>
    </location>
</feature>
<comment type="similarity">
    <text evidence="2">Belongs to the nucleotide-sugar transporter family. SLC35B subfamily.</text>
</comment>
<dbReference type="GO" id="GO:0005464">
    <property type="term" value="F:UDP-xylose transmembrane transporter activity"/>
    <property type="evidence" value="ECO:0007669"/>
    <property type="project" value="TreeGrafter"/>
</dbReference>
<dbReference type="EMBL" id="OV651826">
    <property type="protein sequence ID" value="CAH1103580.1"/>
    <property type="molecule type" value="Genomic_DNA"/>
</dbReference>
<dbReference type="InterPro" id="IPR013657">
    <property type="entry name" value="SCL35B1-4/HUT1"/>
</dbReference>
<keyword evidence="7 8" id="KW-0472">Membrane</keyword>
<dbReference type="GO" id="GO:0000139">
    <property type="term" value="C:Golgi membrane"/>
    <property type="evidence" value="ECO:0007669"/>
    <property type="project" value="TreeGrafter"/>
</dbReference>
<feature type="transmembrane region" description="Helical" evidence="8">
    <location>
        <begin position="306"/>
        <end position="330"/>
    </location>
</feature>
<feature type="transmembrane region" description="Helical" evidence="8">
    <location>
        <begin position="123"/>
        <end position="140"/>
    </location>
</feature>
<gene>
    <name evidence="9" type="ORF">PSYICH_LOCUS4629</name>
</gene>
<organism evidence="9 10">
    <name type="scientific">Psylliodes chrysocephalus</name>
    <dbReference type="NCBI Taxonomy" id="3402493"/>
    <lineage>
        <taxon>Eukaryota</taxon>
        <taxon>Metazoa</taxon>
        <taxon>Ecdysozoa</taxon>
        <taxon>Arthropoda</taxon>
        <taxon>Hexapoda</taxon>
        <taxon>Insecta</taxon>
        <taxon>Pterygota</taxon>
        <taxon>Neoptera</taxon>
        <taxon>Endopterygota</taxon>
        <taxon>Coleoptera</taxon>
        <taxon>Polyphaga</taxon>
        <taxon>Cucujiformia</taxon>
        <taxon>Chrysomeloidea</taxon>
        <taxon>Chrysomelidae</taxon>
        <taxon>Galerucinae</taxon>
        <taxon>Alticini</taxon>
        <taxon>Psylliodes</taxon>
    </lineage>
</organism>
<evidence type="ECO:0000256" key="6">
    <source>
        <dbReference type="ARBA" id="ARBA00022989"/>
    </source>
</evidence>
<feature type="transmembrane region" description="Helical" evidence="8">
    <location>
        <begin position="213"/>
        <end position="230"/>
    </location>
</feature>
<evidence type="ECO:0000256" key="2">
    <source>
        <dbReference type="ARBA" id="ARBA00010694"/>
    </source>
</evidence>
<evidence type="ECO:0000256" key="3">
    <source>
        <dbReference type="ARBA" id="ARBA00022448"/>
    </source>
</evidence>
<reference evidence="9" key="1">
    <citation type="submission" date="2022-01" db="EMBL/GenBank/DDBJ databases">
        <authorList>
            <person name="King R."/>
        </authorList>
    </citation>
    <scope>NUCLEOTIDE SEQUENCE</scope>
</reference>
<name>A0A9P0GB81_9CUCU</name>
<evidence type="ECO:0000313" key="10">
    <source>
        <dbReference type="Proteomes" id="UP001153636"/>
    </source>
</evidence>
<keyword evidence="6 8" id="KW-1133">Transmembrane helix</keyword>
<dbReference type="PANTHER" id="PTHR10778">
    <property type="entry name" value="SOLUTE CARRIER FAMILY 35 MEMBER B"/>
    <property type="match status" value="1"/>
</dbReference>
<accession>A0A9P0GB81</accession>
<dbReference type="AlphaFoldDB" id="A0A9P0GB81"/>
<keyword evidence="10" id="KW-1185">Reference proteome</keyword>
<keyword evidence="4" id="KW-0762">Sugar transport</keyword>
<dbReference type="Pfam" id="PF08449">
    <property type="entry name" value="UAA"/>
    <property type="match status" value="1"/>
</dbReference>
<evidence type="ECO:0000256" key="1">
    <source>
        <dbReference type="ARBA" id="ARBA00004127"/>
    </source>
</evidence>
<dbReference type="PANTHER" id="PTHR10778:SF4">
    <property type="entry name" value="NUCLEOTIDE SUGAR TRANSPORTER SLC35B4"/>
    <property type="match status" value="1"/>
</dbReference>
<feature type="transmembrane region" description="Helical" evidence="8">
    <location>
        <begin position="250"/>
        <end position="272"/>
    </location>
</feature>
<evidence type="ECO:0008006" key="11">
    <source>
        <dbReference type="Google" id="ProtNLM"/>
    </source>
</evidence>
<dbReference type="Proteomes" id="UP001153636">
    <property type="component" value="Chromosome 14"/>
</dbReference>
<keyword evidence="3" id="KW-0813">Transport</keyword>
<evidence type="ECO:0000313" key="9">
    <source>
        <dbReference type="EMBL" id="CAH1103580.1"/>
    </source>
</evidence>
<dbReference type="GO" id="GO:0005789">
    <property type="term" value="C:endoplasmic reticulum membrane"/>
    <property type="evidence" value="ECO:0007669"/>
    <property type="project" value="TreeGrafter"/>
</dbReference>
<feature type="transmembrane region" description="Helical" evidence="8">
    <location>
        <begin position="71"/>
        <end position="90"/>
    </location>
</feature>
<protein>
    <recommendedName>
        <fullName evidence="11">UDP-xylose and UDP-N-acetylglucosamine transporter</fullName>
    </recommendedName>
</protein>
<feature type="transmembrane region" description="Helical" evidence="8">
    <location>
        <begin position="33"/>
        <end position="51"/>
    </location>
</feature>